<comment type="similarity">
    <text evidence="1 2">Belongs to the calycin superfamily. Lipocalin family.</text>
</comment>
<organism evidence="5 6">
    <name type="scientific">Podarcis muralis</name>
    <name type="common">Wall lizard</name>
    <name type="synonym">Lacerta muralis</name>
    <dbReference type="NCBI Taxonomy" id="64176"/>
    <lineage>
        <taxon>Eukaryota</taxon>
        <taxon>Metazoa</taxon>
        <taxon>Chordata</taxon>
        <taxon>Craniata</taxon>
        <taxon>Vertebrata</taxon>
        <taxon>Euteleostomi</taxon>
        <taxon>Lepidosauria</taxon>
        <taxon>Squamata</taxon>
        <taxon>Bifurcata</taxon>
        <taxon>Unidentata</taxon>
        <taxon>Episquamata</taxon>
        <taxon>Laterata</taxon>
        <taxon>Lacertibaenia</taxon>
        <taxon>Lacertidae</taxon>
        <taxon>Podarcis</taxon>
    </lineage>
</organism>
<proteinExistence type="inferred from homology"/>
<dbReference type="InterPro" id="IPR002447">
    <property type="entry name" value="Blactoglobulin"/>
</dbReference>
<dbReference type="Pfam" id="PF00061">
    <property type="entry name" value="Lipocalin"/>
    <property type="match status" value="1"/>
</dbReference>
<dbReference type="InterPro" id="IPR002345">
    <property type="entry name" value="Lipocalin"/>
</dbReference>
<dbReference type="InterPro" id="IPR022272">
    <property type="entry name" value="Lipocalin_CS"/>
</dbReference>
<dbReference type="PROSITE" id="PS00213">
    <property type="entry name" value="LIPOCALIN"/>
    <property type="match status" value="1"/>
</dbReference>
<evidence type="ECO:0000256" key="2">
    <source>
        <dbReference type="RuleBase" id="RU003695"/>
    </source>
</evidence>
<dbReference type="PANTHER" id="PTHR11430">
    <property type="entry name" value="LIPOCALIN"/>
    <property type="match status" value="1"/>
</dbReference>
<dbReference type="PRINTS" id="PR00179">
    <property type="entry name" value="LIPOCALIN"/>
</dbReference>
<dbReference type="PANTHER" id="PTHR11430:SF77">
    <property type="entry name" value="LIPOCALIN-LIKE 1 PROTEIN"/>
    <property type="match status" value="1"/>
</dbReference>
<dbReference type="Proteomes" id="UP000472272">
    <property type="component" value="Chromosome 5"/>
</dbReference>
<evidence type="ECO:0000259" key="4">
    <source>
        <dbReference type="Pfam" id="PF00061"/>
    </source>
</evidence>
<reference evidence="5 6" key="1">
    <citation type="journal article" date="2019" name="Proc. Natl. Acad. Sci. U.S.A.">
        <title>Regulatory changes in pterin and carotenoid genes underlie balanced color polymorphisms in the wall lizard.</title>
        <authorList>
            <person name="Andrade P."/>
            <person name="Pinho C."/>
            <person name="Perez I de Lanuza G."/>
            <person name="Afonso S."/>
            <person name="Brejcha J."/>
            <person name="Rubin C.J."/>
            <person name="Wallerman O."/>
            <person name="Pereira P."/>
            <person name="Sabatino S.J."/>
            <person name="Bellati A."/>
            <person name="Pellitteri-Rosa D."/>
            <person name="Bosakova Z."/>
            <person name="Bunikis I."/>
            <person name="Carretero M.A."/>
            <person name="Feiner N."/>
            <person name="Marsik P."/>
            <person name="Pauperio F."/>
            <person name="Salvi D."/>
            <person name="Soler L."/>
            <person name="While G.M."/>
            <person name="Uller T."/>
            <person name="Font E."/>
            <person name="Andersson L."/>
            <person name="Carneiro M."/>
        </authorList>
    </citation>
    <scope>NUCLEOTIDE SEQUENCE</scope>
</reference>
<name>A0A670K1M2_PODMU</name>
<evidence type="ECO:0000256" key="3">
    <source>
        <dbReference type="SAM" id="SignalP"/>
    </source>
</evidence>
<dbReference type="InterPro" id="IPR012674">
    <property type="entry name" value="Calycin"/>
</dbReference>
<dbReference type="Ensembl" id="ENSPMRT00000031366.1">
    <property type="protein sequence ID" value="ENSPMRP00000029574.1"/>
    <property type="gene ID" value="ENSPMRG00000019122.1"/>
</dbReference>
<feature type="signal peptide" evidence="3">
    <location>
        <begin position="1"/>
        <end position="20"/>
    </location>
</feature>
<dbReference type="AlphaFoldDB" id="A0A670K1M2"/>
<feature type="chain" id="PRO_5025389682" evidence="3">
    <location>
        <begin position="21"/>
        <end position="255"/>
    </location>
</feature>
<dbReference type="SUPFAM" id="SSF50814">
    <property type="entry name" value="Lipocalins"/>
    <property type="match status" value="1"/>
</dbReference>
<keyword evidence="3" id="KW-0732">Signal</keyword>
<dbReference type="GeneTree" id="ENSGT01050000244868"/>
<reference evidence="5" key="3">
    <citation type="submission" date="2025-09" db="UniProtKB">
        <authorList>
            <consortium name="Ensembl"/>
        </authorList>
    </citation>
    <scope>IDENTIFICATION</scope>
</reference>
<dbReference type="PRINTS" id="PR01172">
    <property type="entry name" value="BLCTOGLOBULN"/>
</dbReference>
<protein>
    <submittedName>
        <fullName evidence="5">Lipocalin-15-like</fullName>
    </submittedName>
</protein>
<dbReference type="Gene3D" id="2.40.128.20">
    <property type="match status" value="1"/>
</dbReference>
<dbReference type="GO" id="GO:0036094">
    <property type="term" value="F:small molecule binding"/>
    <property type="evidence" value="ECO:0007669"/>
    <property type="project" value="InterPro"/>
</dbReference>
<dbReference type="OMA" id="GGCQKVD"/>
<feature type="domain" description="Lipocalin/cytosolic fatty-acid binding" evidence="4">
    <location>
        <begin position="34"/>
        <end position="174"/>
    </location>
</feature>
<sequence length="255" mass="29342">MRSTMHSLLMLLLCSFCVRADIAMQPDFDLQKFSGMWHIMAGSSNCPVFQGMKSLMTTSAALVKPLPNGDMKILTGYPFPEECKKVEMYFKKTDQPAHFTNDENAKRDMRVLETDYTNFALLYTFKEIEDEPSSTTVQLYTRTQDISNEVLEKFKEHYHKVGLTDDLMVILPKSVPEEDPIHQRPRLNLHPTAEVRLIQKLLLLIRSLAPFSHYKRSPLCNLTSASSTPHPFLLNKQLYKVDSFLAMCFFEIGCF</sequence>
<evidence type="ECO:0000313" key="6">
    <source>
        <dbReference type="Proteomes" id="UP000472272"/>
    </source>
</evidence>
<gene>
    <name evidence="5" type="primary">LOC114598079</name>
</gene>
<dbReference type="InterPro" id="IPR000566">
    <property type="entry name" value="Lipocln_cytosolic_FA-bd_dom"/>
</dbReference>
<evidence type="ECO:0000313" key="5">
    <source>
        <dbReference type="Ensembl" id="ENSPMRP00000029574.1"/>
    </source>
</evidence>
<accession>A0A670K1M2</accession>
<keyword evidence="6" id="KW-1185">Reference proteome</keyword>
<reference evidence="5" key="2">
    <citation type="submission" date="2025-08" db="UniProtKB">
        <authorList>
            <consortium name="Ensembl"/>
        </authorList>
    </citation>
    <scope>IDENTIFICATION</scope>
</reference>
<evidence type="ECO:0000256" key="1">
    <source>
        <dbReference type="ARBA" id="ARBA00006889"/>
    </source>
</evidence>